<dbReference type="AlphaFoldDB" id="A0A9D2SL52"/>
<proteinExistence type="predicted"/>
<dbReference type="Pfam" id="PF12654">
    <property type="entry name" value="DUF3786"/>
    <property type="match status" value="1"/>
</dbReference>
<organism evidence="2 3">
    <name type="scientific">Candidatus Fusicatenibacter intestinigallinarum</name>
    <dbReference type="NCBI Taxonomy" id="2838598"/>
    <lineage>
        <taxon>Bacteria</taxon>
        <taxon>Bacillati</taxon>
        <taxon>Bacillota</taxon>
        <taxon>Clostridia</taxon>
        <taxon>Lachnospirales</taxon>
        <taxon>Lachnospiraceae</taxon>
        <taxon>Fusicatenibacter</taxon>
    </lineage>
</organism>
<reference evidence="2" key="1">
    <citation type="journal article" date="2021" name="PeerJ">
        <title>Extensive microbial diversity within the chicken gut microbiome revealed by metagenomics and culture.</title>
        <authorList>
            <person name="Gilroy R."/>
            <person name="Ravi A."/>
            <person name="Getino M."/>
            <person name="Pursley I."/>
            <person name="Horton D.L."/>
            <person name="Alikhan N.F."/>
            <person name="Baker D."/>
            <person name="Gharbi K."/>
            <person name="Hall N."/>
            <person name="Watson M."/>
            <person name="Adriaenssens E.M."/>
            <person name="Foster-Nyarko E."/>
            <person name="Jarju S."/>
            <person name="Secka A."/>
            <person name="Antonio M."/>
            <person name="Oren A."/>
            <person name="Chaudhuri R.R."/>
            <person name="La Ragione R."/>
            <person name="Hildebrand F."/>
            <person name="Pallen M.J."/>
        </authorList>
    </citation>
    <scope>NUCLEOTIDE SEQUENCE</scope>
    <source>
        <strain evidence="2">CHK185-5351</strain>
    </source>
</reference>
<dbReference type="Proteomes" id="UP000823849">
    <property type="component" value="Unassembled WGS sequence"/>
</dbReference>
<evidence type="ECO:0000313" key="3">
    <source>
        <dbReference type="Proteomes" id="UP000823849"/>
    </source>
</evidence>
<evidence type="ECO:0000259" key="1">
    <source>
        <dbReference type="Pfam" id="PF12654"/>
    </source>
</evidence>
<protein>
    <submittedName>
        <fullName evidence="2">DUF3786 domain-containing protein</fullName>
    </submittedName>
</protein>
<dbReference type="EMBL" id="DWWU01000009">
    <property type="protein sequence ID" value="HJC14576.1"/>
    <property type="molecule type" value="Genomic_DNA"/>
</dbReference>
<accession>A0A9D2SL52</accession>
<evidence type="ECO:0000313" key="2">
    <source>
        <dbReference type="EMBL" id="HJC14576.1"/>
    </source>
</evidence>
<feature type="domain" description="DUF3786" evidence="1">
    <location>
        <begin position="26"/>
        <end position="206"/>
    </location>
</feature>
<sequence>MEVNYEKDSKERIPFEHYLELYRQADPEEIAQRCALPYDPETGRFQVCLMGVTYMVSWPEYEIAHEQEDRIGYYPLETKANARILLLRYLTEGGAAPSTGKFLTYREIPWGEVYFKQFQGRCLFRLAFGFGNKLEVFREIMERVGACPIKAGDAGYELEFLKGLRVQLILWEGDDEFPPSAQILFSDNFPVAFTQGEDMAVVGDVVNDMLKALKG</sequence>
<name>A0A9D2SL52_9FIRM</name>
<gene>
    <name evidence="2" type="ORF">H9705_01935</name>
</gene>
<reference evidence="2" key="2">
    <citation type="submission" date="2021-04" db="EMBL/GenBank/DDBJ databases">
        <authorList>
            <person name="Gilroy R."/>
        </authorList>
    </citation>
    <scope>NUCLEOTIDE SEQUENCE</scope>
    <source>
        <strain evidence="2">CHK185-5351</strain>
    </source>
</reference>
<comment type="caution">
    <text evidence="2">The sequence shown here is derived from an EMBL/GenBank/DDBJ whole genome shotgun (WGS) entry which is preliminary data.</text>
</comment>
<dbReference type="InterPro" id="IPR024264">
    <property type="entry name" value="DUF3786"/>
</dbReference>